<name>A0A1U7CV94_9BACT</name>
<dbReference type="PANTHER" id="PTHR13412:SF0">
    <property type="entry name" value="T-CELL IMMUNOMODULATORY PROTEIN"/>
    <property type="match status" value="1"/>
</dbReference>
<organism evidence="2 3">
    <name type="scientific">Paludisphaera borealis</name>
    <dbReference type="NCBI Taxonomy" id="1387353"/>
    <lineage>
        <taxon>Bacteria</taxon>
        <taxon>Pseudomonadati</taxon>
        <taxon>Planctomycetota</taxon>
        <taxon>Planctomycetia</taxon>
        <taxon>Isosphaerales</taxon>
        <taxon>Isosphaeraceae</taxon>
        <taxon>Paludisphaera</taxon>
    </lineage>
</organism>
<accession>A0A1U7CV94</accession>
<evidence type="ECO:0000313" key="2">
    <source>
        <dbReference type="EMBL" id="APW62851.1"/>
    </source>
</evidence>
<keyword evidence="3" id="KW-1185">Reference proteome</keyword>
<dbReference type="Pfam" id="PF13517">
    <property type="entry name" value="FG-GAP_3"/>
    <property type="match status" value="2"/>
</dbReference>
<dbReference type="Proteomes" id="UP000186309">
    <property type="component" value="Chromosome"/>
</dbReference>
<dbReference type="InterPro" id="IPR024881">
    <property type="entry name" value="Tip"/>
</dbReference>
<reference evidence="3" key="1">
    <citation type="submission" date="2016-12" db="EMBL/GenBank/DDBJ databases">
        <title>Comparative genomics of four Isosphaeraceae planctomycetes: a common pool of plasmids and glycoside hydrolase genes.</title>
        <authorList>
            <person name="Ivanova A."/>
        </authorList>
    </citation>
    <scope>NUCLEOTIDE SEQUENCE [LARGE SCALE GENOMIC DNA]</scope>
    <source>
        <strain evidence="3">PX4</strain>
    </source>
</reference>
<dbReference type="STRING" id="1387353.BSF38_04406"/>
<dbReference type="EMBL" id="CP019082">
    <property type="protein sequence ID" value="APW62851.1"/>
    <property type="molecule type" value="Genomic_DNA"/>
</dbReference>
<evidence type="ECO:0000256" key="1">
    <source>
        <dbReference type="ARBA" id="ARBA00022729"/>
    </source>
</evidence>
<gene>
    <name evidence="2" type="ORF">BSF38_04406</name>
</gene>
<dbReference type="Gene3D" id="3.90.1720.10">
    <property type="entry name" value="endopeptidase domain like (from Nostoc punctiforme)"/>
    <property type="match status" value="1"/>
</dbReference>
<sequence>MVKKRRIRGKDGDRSLQPVAEQLEARTLQAAKPLAGGVDALALGDVNGDRVVDLIVAGHEGSNHSVTIYDGIGAKDSSTSTGVGVKVLAKLVNPLGANSGPLSIAVGDFNGDGVSELAVSAQTRVNAGPAKLATYQFQLTGDPDSPLGQPVTFVPMAQPFVLPAATVNSLSLASIDLNNDGTDEIVVGASKASTQTLSVLSFGNGAWSQTSSISLPWRMSHGVGLGAGDLTGDGKDDLAAIDESSGRVSVLDGGSSTWTSSIAPLKRNNSGARVAVVANENAAGALVVTSGGDRNPTAAIVNWSTGKSQTIKPRSSPGSGALVPLGGGWVYQRSNIKIDGSFAVSDGPNTPTVLFGSTRGQSVVVQGFDASLRPSKADTTVEPVLGNAKKGATFYSLQAPDTFSETGQTKVDVSPLVAFPNLVYNSPYSIDLSSMPSSIYNGLWTSTPISTTTNDPWGPARVANTPPTIPSKDSVTWLQGRILAAYNTFNGQVTYQHHYDPRWLPRQGQPWNAVTTGYQWPGVDCTNFTAFAYADALGITMNSATTAQAAITSNADVTIPESIASHVNLQVLGPWTSYEAMVKDLQPGDILYINPSANTLAPGYVSDPSKVTHAITWLGNFGKGATEANQFLIIDSTVDDPPHVDANNHLIPTGVHIRPFSPPGSATNAWYASHVDHALRIIAD</sequence>
<evidence type="ECO:0008006" key="4">
    <source>
        <dbReference type="Google" id="ProtNLM"/>
    </source>
</evidence>
<dbReference type="Gene3D" id="2.130.10.130">
    <property type="entry name" value="Integrin alpha, N-terminal"/>
    <property type="match status" value="2"/>
</dbReference>
<dbReference type="InterPro" id="IPR013517">
    <property type="entry name" value="FG-GAP"/>
</dbReference>
<dbReference type="PANTHER" id="PTHR13412">
    <property type="entry name" value="T-CELL IMMUNOMODULATORY PROTEIN HOMOLOG"/>
    <property type="match status" value="1"/>
</dbReference>
<proteinExistence type="predicted"/>
<dbReference type="SUPFAM" id="SSF69318">
    <property type="entry name" value="Integrin alpha N-terminal domain"/>
    <property type="match status" value="1"/>
</dbReference>
<dbReference type="InterPro" id="IPR028994">
    <property type="entry name" value="Integrin_alpha_N"/>
</dbReference>
<dbReference type="RefSeq" id="WP_076349249.1">
    <property type="nucleotide sequence ID" value="NZ_CP019082.1"/>
</dbReference>
<keyword evidence="1" id="KW-0732">Signal</keyword>
<dbReference type="KEGG" id="pbor:BSF38_04406"/>
<dbReference type="AlphaFoldDB" id="A0A1U7CV94"/>
<protein>
    <recommendedName>
        <fullName evidence="4">FG-GAP repeat protein</fullName>
    </recommendedName>
</protein>
<dbReference type="OrthoDB" id="290542at2"/>
<evidence type="ECO:0000313" key="3">
    <source>
        <dbReference type="Proteomes" id="UP000186309"/>
    </source>
</evidence>